<dbReference type="EMBL" id="JAEQND010000001">
    <property type="protein sequence ID" value="MBL0423487.1"/>
    <property type="molecule type" value="Genomic_DNA"/>
</dbReference>
<dbReference type="Gene3D" id="3.20.20.370">
    <property type="entry name" value="Glycoside hydrolase/deacetylase"/>
    <property type="match status" value="1"/>
</dbReference>
<name>A0ABS1JH16_9BURK</name>
<evidence type="ECO:0008006" key="3">
    <source>
        <dbReference type="Google" id="ProtNLM"/>
    </source>
</evidence>
<accession>A0ABS1JH16</accession>
<evidence type="ECO:0000313" key="1">
    <source>
        <dbReference type="EMBL" id="MBL0423487.1"/>
    </source>
</evidence>
<dbReference type="SUPFAM" id="SSF88713">
    <property type="entry name" value="Glycoside hydrolase/deacetylase"/>
    <property type="match status" value="1"/>
</dbReference>
<organism evidence="1 2">
    <name type="scientific">Ramlibacter alkalitolerans</name>
    <dbReference type="NCBI Taxonomy" id="2039631"/>
    <lineage>
        <taxon>Bacteria</taxon>
        <taxon>Pseudomonadati</taxon>
        <taxon>Pseudomonadota</taxon>
        <taxon>Betaproteobacteria</taxon>
        <taxon>Burkholderiales</taxon>
        <taxon>Comamonadaceae</taxon>
        <taxon>Ramlibacter</taxon>
    </lineage>
</organism>
<dbReference type="Proteomes" id="UP000622707">
    <property type="component" value="Unassembled WGS sequence"/>
</dbReference>
<sequence>MRDVLMPVLDALPATVQVFVRDDDAGWEDDRLLALLDVTQRAGVAIDLAAIPAAIGPELAAELRTRIDAAPALVAVHQHGLVHANHEPEGRKSEFGAARTAAAQREDLELGRALLADWLGARVQPWFTPPWNRCSALTAALLAAAGFQALSRDRGAKPLQSELPELPVDVDWSRHWREGGPAAVAAALAQALRARAADGAALGLMLHHGVMVREERDCLAALLADAARHPRLRWRAMRELLPSPAPRIAACAQFA</sequence>
<reference evidence="1 2" key="1">
    <citation type="journal article" date="2017" name="Int. J. Syst. Evol. Microbiol.">
        <title>Ramlibacter alkalitolerans sp. nov., alkali-tolerant bacterium isolated from soil of ginseng.</title>
        <authorList>
            <person name="Lee D.H."/>
            <person name="Cha C.J."/>
        </authorList>
    </citation>
    <scope>NUCLEOTIDE SEQUENCE [LARGE SCALE GENOMIC DNA]</scope>
    <source>
        <strain evidence="1 2">KACC 19305</strain>
    </source>
</reference>
<dbReference type="RefSeq" id="WP_201686741.1">
    <property type="nucleotide sequence ID" value="NZ_JAEQND010000001.1"/>
</dbReference>
<protein>
    <recommendedName>
        <fullName evidence="3">Polysaccharide deacetylase</fullName>
    </recommendedName>
</protein>
<comment type="caution">
    <text evidence="1">The sequence shown here is derived from an EMBL/GenBank/DDBJ whole genome shotgun (WGS) entry which is preliminary data.</text>
</comment>
<dbReference type="InterPro" id="IPR011330">
    <property type="entry name" value="Glyco_hydro/deAcase_b/a-brl"/>
</dbReference>
<gene>
    <name evidence="1" type="ORF">JI746_00065</name>
</gene>
<keyword evidence="2" id="KW-1185">Reference proteome</keyword>
<evidence type="ECO:0000313" key="2">
    <source>
        <dbReference type="Proteomes" id="UP000622707"/>
    </source>
</evidence>
<proteinExistence type="predicted"/>